<dbReference type="Proteomes" id="UP000831701">
    <property type="component" value="Chromosome 16"/>
</dbReference>
<evidence type="ECO:0000313" key="1">
    <source>
        <dbReference type="EMBL" id="KAI3360377.1"/>
    </source>
</evidence>
<reference evidence="1" key="1">
    <citation type="submission" date="2022-04" db="EMBL/GenBank/DDBJ databases">
        <title>Jade perch genome.</title>
        <authorList>
            <person name="Chao B."/>
        </authorList>
    </citation>
    <scope>NUCLEOTIDE SEQUENCE</scope>
    <source>
        <strain evidence="1">CB-2022</strain>
    </source>
</reference>
<accession>A0ACB8VXP7</accession>
<comment type="caution">
    <text evidence="1">The sequence shown here is derived from an EMBL/GenBank/DDBJ whole genome shotgun (WGS) entry which is preliminary data.</text>
</comment>
<protein>
    <submittedName>
        <fullName evidence="1">Uncharacterized protein</fullName>
    </submittedName>
</protein>
<name>A0ACB8VXP7_9TELE</name>
<dbReference type="EMBL" id="CM041546">
    <property type="protein sequence ID" value="KAI3360377.1"/>
    <property type="molecule type" value="Genomic_DNA"/>
</dbReference>
<evidence type="ECO:0000313" key="2">
    <source>
        <dbReference type="Proteomes" id="UP000831701"/>
    </source>
</evidence>
<keyword evidence="2" id="KW-1185">Reference proteome</keyword>
<proteinExistence type="predicted"/>
<sequence length="243" mass="26772">MVFRKFPLSNRIQTAQPATVRPRSCNRVQSCCVSLSSRMNVPLSLWLALLMSSCCGNAGSDEEESTTEYYDYVTETPTPDYDYDYNATFDYYFFTGQYEPELRNKEVSTLRSKLSEKPVHVVQAVGLAGQKHRSDEPGAPAGIGCPSDLEVMGADPTTRCRQLSVQTAPGPGHVVLQLLVQSALGQRHVLVQLSVQLLPGGYSFSLATPPASRGPTPLQVQPSSSCRRNRDVTMFAGFIYTHR</sequence>
<gene>
    <name evidence="1" type="ORF">L3Q82_002243</name>
</gene>
<organism evidence="1 2">
    <name type="scientific">Scortum barcoo</name>
    <name type="common">barcoo grunter</name>
    <dbReference type="NCBI Taxonomy" id="214431"/>
    <lineage>
        <taxon>Eukaryota</taxon>
        <taxon>Metazoa</taxon>
        <taxon>Chordata</taxon>
        <taxon>Craniata</taxon>
        <taxon>Vertebrata</taxon>
        <taxon>Euteleostomi</taxon>
        <taxon>Actinopterygii</taxon>
        <taxon>Neopterygii</taxon>
        <taxon>Teleostei</taxon>
        <taxon>Neoteleostei</taxon>
        <taxon>Acanthomorphata</taxon>
        <taxon>Eupercaria</taxon>
        <taxon>Centrarchiformes</taxon>
        <taxon>Terapontoidei</taxon>
        <taxon>Terapontidae</taxon>
        <taxon>Scortum</taxon>
    </lineage>
</organism>